<feature type="coiled-coil region" evidence="1">
    <location>
        <begin position="24"/>
        <end position="51"/>
    </location>
</feature>
<dbReference type="EMBL" id="BMFR01000019">
    <property type="protein sequence ID" value="GGG84967.1"/>
    <property type="molecule type" value="Genomic_DNA"/>
</dbReference>
<name>A0A917HPH0_9BACI</name>
<reference evidence="2" key="2">
    <citation type="submission" date="2020-09" db="EMBL/GenBank/DDBJ databases">
        <authorList>
            <person name="Sun Q."/>
            <person name="Zhou Y."/>
        </authorList>
    </citation>
    <scope>NUCLEOTIDE SEQUENCE</scope>
    <source>
        <strain evidence="2">CGMCC 1.12754</strain>
    </source>
</reference>
<sequence>MRNKLRIIPVVFLLLIIVLSGCSMKSEEEALTDAKQNALEAFNNKEKIETNHELNSFELYLPENLEVKEESKSNVILEDGDQTYIVFYNNLEKPTSQLSYESAKKEEALLMESFKDNNKFGYIRILSDKGDGYEMQVGIGGVKITTYTSKGKMDNDARALMEISRSIAATSEVAQK</sequence>
<dbReference type="Proteomes" id="UP000622860">
    <property type="component" value="Unassembled WGS sequence"/>
</dbReference>
<proteinExistence type="predicted"/>
<evidence type="ECO:0000313" key="2">
    <source>
        <dbReference type="EMBL" id="GGG84967.1"/>
    </source>
</evidence>
<evidence type="ECO:0000256" key="1">
    <source>
        <dbReference type="SAM" id="Coils"/>
    </source>
</evidence>
<accession>A0A917HPH0</accession>
<gene>
    <name evidence="2" type="ORF">GCM10011398_33350</name>
</gene>
<comment type="caution">
    <text evidence="2">The sequence shown here is derived from an EMBL/GenBank/DDBJ whole genome shotgun (WGS) entry which is preliminary data.</text>
</comment>
<organism evidence="2 3">
    <name type="scientific">Virgibacillus oceani</name>
    <dbReference type="NCBI Taxonomy" id="1479511"/>
    <lineage>
        <taxon>Bacteria</taxon>
        <taxon>Bacillati</taxon>
        <taxon>Bacillota</taxon>
        <taxon>Bacilli</taxon>
        <taxon>Bacillales</taxon>
        <taxon>Bacillaceae</taxon>
        <taxon>Virgibacillus</taxon>
    </lineage>
</organism>
<dbReference type="RefSeq" id="WP_188456501.1">
    <property type="nucleotide sequence ID" value="NZ_BMFR01000019.1"/>
</dbReference>
<reference evidence="2" key="1">
    <citation type="journal article" date="2014" name="Int. J. Syst. Evol. Microbiol.">
        <title>Complete genome sequence of Corynebacterium casei LMG S-19264T (=DSM 44701T), isolated from a smear-ripened cheese.</title>
        <authorList>
            <consortium name="US DOE Joint Genome Institute (JGI-PGF)"/>
            <person name="Walter F."/>
            <person name="Albersmeier A."/>
            <person name="Kalinowski J."/>
            <person name="Ruckert C."/>
        </authorList>
    </citation>
    <scope>NUCLEOTIDE SEQUENCE</scope>
    <source>
        <strain evidence="2">CGMCC 1.12754</strain>
    </source>
</reference>
<keyword evidence="1" id="KW-0175">Coiled coil</keyword>
<keyword evidence="3" id="KW-1185">Reference proteome</keyword>
<protein>
    <submittedName>
        <fullName evidence="2">Uncharacterized protein</fullName>
    </submittedName>
</protein>
<evidence type="ECO:0000313" key="3">
    <source>
        <dbReference type="Proteomes" id="UP000622860"/>
    </source>
</evidence>
<dbReference type="PROSITE" id="PS51257">
    <property type="entry name" value="PROKAR_LIPOPROTEIN"/>
    <property type="match status" value="1"/>
</dbReference>
<dbReference type="AlphaFoldDB" id="A0A917HPH0"/>